<dbReference type="Proteomes" id="UP000035680">
    <property type="component" value="Unassembled WGS sequence"/>
</dbReference>
<dbReference type="AlphaFoldDB" id="A0A0K0FWE2"/>
<accession>A0A0K0FWE2</accession>
<protein>
    <submittedName>
        <fullName evidence="2">Uncharacterized protein</fullName>
    </submittedName>
</protein>
<evidence type="ECO:0000313" key="2">
    <source>
        <dbReference type="WBParaSite" id="SVE_1672800.1"/>
    </source>
</evidence>
<sequence>MDSHNLTNINYDEVNNEKTIKMYCVKTYNWNE</sequence>
<dbReference type="WBParaSite" id="SVE_1672800.1">
    <property type="protein sequence ID" value="SVE_1672800.1"/>
    <property type="gene ID" value="SVE_1672800"/>
</dbReference>
<evidence type="ECO:0000313" key="1">
    <source>
        <dbReference type="Proteomes" id="UP000035680"/>
    </source>
</evidence>
<name>A0A0K0FWE2_STRVS</name>
<organism evidence="1 2">
    <name type="scientific">Strongyloides venezuelensis</name>
    <name type="common">Threadworm</name>
    <dbReference type="NCBI Taxonomy" id="75913"/>
    <lineage>
        <taxon>Eukaryota</taxon>
        <taxon>Metazoa</taxon>
        <taxon>Ecdysozoa</taxon>
        <taxon>Nematoda</taxon>
        <taxon>Chromadorea</taxon>
        <taxon>Rhabditida</taxon>
        <taxon>Tylenchina</taxon>
        <taxon>Panagrolaimomorpha</taxon>
        <taxon>Strongyloidoidea</taxon>
        <taxon>Strongyloididae</taxon>
        <taxon>Strongyloides</taxon>
    </lineage>
</organism>
<reference evidence="2" key="2">
    <citation type="submission" date="2015-08" db="UniProtKB">
        <authorList>
            <consortium name="WormBaseParasite"/>
        </authorList>
    </citation>
    <scope>IDENTIFICATION</scope>
</reference>
<proteinExistence type="predicted"/>
<keyword evidence="1" id="KW-1185">Reference proteome</keyword>
<reference evidence="1" key="1">
    <citation type="submission" date="2014-07" db="EMBL/GenBank/DDBJ databases">
        <authorList>
            <person name="Martin A.A"/>
            <person name="De Silva N."/>
        </authorList>
    </citation>
    <scope>NUCLEOTIDE SEQUENCE</scope>
</reference>